<reference evidence="2 3" key="1">
    <citation type="submission" date="2014-09" db="EMBL/GenBank/DDBJ databases">
        <title>Alistipes sp. 627, sp. nov., a novel member of the family Rikenellaceae isolated from human faeces.</title>
        <authorList>
            <person name="Shkoporov A.N."/>
            <person name="Chaplin A.V."/>
            <person name="Motuzova O.V."/>
            <person name="Kafarskaia L.I."/>
            <person name="Khokhlova E.V."/>
            <person name="Efimov B.A."/>
        </authorList>
    </citation>
    <scope>NUCLEOTIDE SEQUENCE [LARGE SCALE GENOMIC DNA]</scope>
    <source>
        <strain evidence="2 3">627</strain>
    </source>
</reference>
<evidence type="ECO:0008006" key="4">
    <source>
        <dbReference type="Google" id="ProtNLM"/>
    </source>
</evidence>
<evidence type="ECO:0000313" key="3">
    <source>
        <dbReference type="Proteomes" id="UP000030889"/>
    </source>
</evidence>
<gene>
    <name evidence="2" type="ORF">LG35_10060</name>
</gene>
<sequence>MKWLYYTVLLLACCRMSGCGSDKDSVSVLPSDPPAPEEPEYVDPTAGFREVGPYGSMEDMIPDEHPDSEFSQCYYNYFCLCNKSSHTLTVAVSSKWKNICGFLRPETKYTDNFGQEVFGTYRDGPIESFDDIRSIRVIYDKNVSDDPIEADFFHTVSERYLFPSEDDFAGTIGDENEWIFEKFTDRRLRWVYIFTDEDYDRAKAMYDERMANYGSGEK</sequence>
<dbReference type="RefSeq" id="WP_035474472.1">
    <property type="nucleotide sequence ID" value="NZ_JRGF01000026.1"/>
</dbReference>
<name>A0ABR4YIH1_9BACT</name>
<keyword evidence="3" id="KW-1185">Reference proteome</keyword>
<comment type="caution">
    <text evidence="2">The sequence shown here is derived from an EMBL/GenBank/DDBJ whole genome shotgun (WGS) entry which is preliminary data.</text>
</comment>
<accession>A0ABR4YIH1</accession>
<evidence type="ECO:0000256" key="1">
    <source>
        <dbReference type="SAM" id="MobiDB-lite"/>
    </source>
</evidence>
<organism evidence="2 3">
    <name type="scientific">Alistipes inops</name>
    <dbReference type="NCBI Taxonomy" id="1501391"/>
    <lineage>
        <taxon>Bacteria</taxon>
        <taxon>Pseudomonadati</taxon>
        <taxon>Bacteroidota</taxon>
        <taxon>Bacteroidia</taxon>
        <taxon>Bacteroidales</taxon>
        <taxon>Rikenellaceae</taxon>
        <taxon>Alistipes</taxon>
    </lineage>
</organism>
<dbReference type="Proteomes" id="UP000030889">
    <property type="component" value="Unassembled WGS sequence"/>
</dbReference>
<protein>
    <recommendedName>
        <fullName evidence="4">Lipoprotein</fullName>
    </recommendedName>
</protein>
<feature type="region of interest" description="Disordered" evidence="1">
    <location>
        <begin position="20"/>
        <end position="40"/>
    </location>
</feature>
<proteinExistence type="predicted"/>
<dbReference type="EMBL" id="JRGF01000026">
    <property type="protein sequence ID" value="KHE40205.1"/>
    <property type="molecule type" value="Genomic_DNA"/>
</dbReference>
<evidence type="ECO:0000313" key="2">
    <source>
        <dbReference type="EMBL" id="KHE40205.1"/>
    </source>
</evidence>